<evidence type="ECO:0000259" key="9">
    <source>
        <dbReference type="Pfam" id="PF16875"/>
    </source>
</evidence>
<dbReference type="InterPro" id="IPR050985">
    <property type="entry name" value="Alpha-glycosidase_related"/>
</dbReference>
<proteinExistence type="inferred from homology"/>
<dbReference type="PIRSF" id="PIRSF005536">
    <property type="entry name" value="Agal"/>
    <property type="match status" value="1"/>
</dbReference>
<dbReference type="InterPro" id="IPR002252">
    <property type="entry name" value="Glyco_hydro_36"/>
</dbReference>
<dbReference type="InterPro" id="IPR017853">
    <property type="entry name" value="GH"/>
</dbReference>
<dbReference type="PANTHER" id="PTHR43053:SF3">
    <property type="entry name" value="ALPHA-GALACTOSIDASE C-RELATED"/>
    <property type="match status" value="1"/>
</dbReference>
<evidence type="ECO:0000313" key="10">
    <source>
        <dbReference type="EMBL" id="XDS44539.1"/>
    </source>
</evidence>
<dbReference type="AlphaFoldDB" id="A0AB39U686"/>
<dbReference type="Gene3D" id="2.70.98.60">
    <property type="entry name" value="alpha-galactosidase from lactobacil brevis"/>
    <property type="match status" value="1"/>
</dbReference>
<sequence length="764" mass="85475">MARNDPRILVHEKNREFHISNGLVSYIIKADDQDHLMQLYYGKAVADREDFGYLVEVQRRTTASCPIEGNASYSLEHLRQEYPEYGTSDYRMPAISIAQPNGSRITNFRYRGYSVLSGKPTLEGLPSTYVDEDNQAATLRIELSDDLLGVTATLSYTVFAGIPVIARSVNIANQGSDAVDIERVMSMNLDLPDDNYEFTQLSGSWARERSIIRSPLHPGIQQIGSLRGSASGHEHNPAIMLSRPSTTEASGEVLGAALVYSGNFDAQVEVDSFAVSRMQMGIADFDFDWHLAPGENFQAPEAVLVYSDEGFNGMSQAFHTLIHRHIVRGPWRDKERPILINNWEATYFNFNEDKLVAIASKAKEAGVELFVLDDGWFGARNGDTAGLGDWTPNTKRLPDGLKGLADRINDMGMMFGLWFEPEMVNKDSDLYRNHPEWVLATPGRSMSHGRNQYVLNFANKDVVDNIFQQMYKVLSGANIAYIKWDMNRYITEAFDNSRGSEHQGEVYHRFILGMYDLNERLLKAFPNLIIEGCASGGGRFDLGMLYYSPQVWASDDTDAVERMSIQYGTSMVYPLSSIGAHVSIVPNHQTNRITTLNTRTNVALFGTFGYELDLAKLSPEEFEEVKQNVAFCKRYREVIHTGSFYRLVSPFESNRHNGGKVAWMVVSQDKRTAIVGDYTMLSHPMSPFSRLYLEGLDPELEYDVDVIGGASSIRGHAFHGDELMNIGMIDSDASTGSSSGEVEDANDLGASHDFDSRLFVLTAR</sequence>
<dbReference type="RefSeq" id="WP_369344115.1">
    <property type="nucleotide sequence ID" value="NZ_CP129674.1"/>
</dbReference>
<dbReference type="EC" id="3.2.1.22" evidence="2 5"/>
<dbReference type="InterPro" id="IPR031705">
    <property type="entry name" value="Glyco_hydro_36_C"/>
</dbReference>
<comment type="catalytic activity">
    <reaction evidence="1 5">
        <text>Hydrolysis of terminal, non-reducing alpha-D-galactose residues in alpha-D-galactosides, including galactose oligosaccharides, galactomannans and galactolipids.</text>
        <dbReference type="EC" id="3.2.1.22"/>
    </reaction>
</comment>
<evidence type="ECO:0000256" key="3">
    <source>
        <dbReference type="ARBA" id="ARBA00022801"/>
    </source>
</evidence>
<accession>A0AB39U686</accession>
<dbReference type="CDD" id="cd14791">
    <property type="entry name" value="GH36"/>
    <property type="match status" value="1"/>
</dbReference>
<gene>
    <name evidence="10" type="ORF">QN215_09845</name>
</gene>
<evidence type="ECO:0000256" key="2">
    <source>
        <dbReference type="ARBA" id="ARBA00012755"/>
    </source>
</evidence>
<evidence type="ECO:0000256" key="7">
    <source>
        <dbReference type="PIRSR" id="PIRSR005536-2"/>
    </source>
</evidence>
<dbReference type="PROSITE" id="PS00512">
    <property type="entry name" value="ALPHA_GALACTOSIDASE"/>
    <property type="match status" value="1"/>
</dbReference>
<dbReference type="PRINTS" id="PR00743">
    <property type="entry name" value="GLHYDRLASE36"/>
</dbReference>
<evidence type="ECO:0000256" key="6">
    <source>
        <dbReference type="PIRSR" id="PIRSR005536-1"/>
    </source>
</evidence>
<dbReference type="Pfam" id="PF16874">
    <property type="entry name" value="Glyco_hydro_36C"/>
    <property type="match status" value="1"/>
</dbReference>
<feature type="binding site" evidence="7">
    <location>
        <position position="450"/>
    </location>
    <ligand>
        <name>substrate</name>
    </ligand>
</feature>
<protein>
    <recommendedName>
        <fullName evidence="2 5">Alpha-galactosidase</fullName>
        <ecNumber evidence="2 5">3.2.1.22</ecNumber>
    </recommendedName>
</protein>
<keyword evidence="4 5" id="KW-0326">Glycosidase</keyword>
<dbReference type="KEGG" id="baqk:QN215_09845"/>
<dbReference type="Gene3D" id="3.20.20.70">
    <property type="entry name" value="Aldolase class I"/>
    <property type="match status" value="1"/>
</dbReference>
<reference evidence="10" key="1">
    <citation type="submission" date="2023-07" db="EMBL/GenBank/DDBJ databases">
        <title>Bifidobacterium aquikefiriaerophilum sp. nov. and Bifidobacterium eccum sp. nov., isolated from water kefir.</title>
        <authorList>
            <person name="Breselge S."/>
            <person name="Bellassi P."/>
            <person name="Barcenilla C."/>
            <person name="Alvarez-Ordonez A."/>
            <person name="Morelli L."/>
            <person name="Cotter P.D."/>
        </authorList>
    </citation>
    <scope>NUCLEOTIDE SEQUENCE</scope>
    <source>
        <strain evidence="10">WK041_4_12</strain>
    </source>
</reference>
<feature type="active site" description="Proton donor" evidence="6">
    <location>
        <position position="555"/>
    </location>
</feature>
<feature type="domain" description="Glycosyl hydrolase family 36 C-terminal" evidence="8">
    <location>
        <begin position="661"/>
        <end position="761"/>
    </location>
</feature>
<name>A0AB39U686_9BIFI</name>
<dbReference type="Pfam" id="PF16875">
    <property type="entry name" value="Glyco_hydro_36N"/>
    <property type="match status" value="1"/>
</dbReference>
<dbReference type="PANTHER" id="PTHR43053">
    <property type="entry name" value="GLYCOSIDASE FAMILY 31"/>
    <property type="match status" value="1"/>
</dbReference>
<feature type="binding site" evidence="7">
    <location>
        <position position="205"/>
    </location>
    <ligand>
        <name>substrate</name>
    </ligand>
</feature>
<dbReference type="InterPro" id="IPR013785">
    <property type="entry name" value="Aldolase_TIM"/>
</dbReference>
<comment type="similarity">
    <text evidence="5">Belongs to the glycosyl hydrolase.</text>
</comment>
<feature type="binding site" evidence="7">
    <location>
        <position position="555"/>
    </location>
    <ligand>
        <name>substrate</name>
    </ligand>
</feature>
<dbReference type="InterPro" id="IPR031704">
    <property type="entry name" value="Glyco_hydro_36_N"/>
</dbReference>
<evidence type="ECO:0000259" key="8">
    <source>
        <dbReference type="Pfam" id="PF16874"/>
    </source>
</evidence>
<feature type="active site" description="Nucleophile" evidence="6">
    <location>
        <position position="485"/>
    </location>
</feature>
<evidence type="ECO:0000256" key="1">
    <source>
        <dbReference type="ARBA" id="ARBA00001255"/>
    </source>
</evidence>
<dbReference type="Gene3D" id="2.60.40.1180">
    <property type="entry name" value="Golgi alpha-mannosidase II"/>
    <property type="match status" value="1"/>
</dbReference>
<keyword evidence="3 5" id="KW-0378">Hydrolase</keyword>
<dbReference type="GO" id="GO:0016052">
    <property type="term" value="P:carbohydrate catabolic process"/>
    <property type="evidence" value="ECO:0007669"/>
    <property type="project" value="InterPro"/>
</dbReference>
<organism evidence="10">
    <name type="scientific">Bifidobacterium aquikefiricola</name>
    <dbReference type="NCBI Taxonomy" id="3059038"/>
    <lineage>
        <taxon>Bacteria</taxon>
        <taxon>Bacillati</taxon>
        <taxon>Actinomycetota</taxon>
        <taxon>Actinomycetes</taxon>
        <taxon>Bifidobacteriales</taxon>
        <taxon>Bifidobacteriaceae</taxon>
        <taxon>Bifidobacterium</taxon>
    </lineage>
</organism>
<dbReference type="SUPFAM" id="SSF51445">
    <property type="entry name" value="(Trans)glycosidases"/>
    <property type="match status" value="1"/>
</dbReference>
<dbReference type="InterPro" id="IPR038417">
    <property type="entry name" value="Alpga-gal_N_sf"/>
</dbReference>
<dbReference type="EMBL" id="CP129674">
    <property type="protein sequence ID" value="XDS44539.1"/>
    <property type="molecule type" value="Genomic_DNA"/>
</dbReference>
<dbReference type="GO" id="GO:0004557">
    <property type="term" value="F:alpha-galactosidase activity"/>
    <property type="evidence" value="ECO:0007669"/>
    <property type="project" value="UniProtKB-UniRule"/>
</dbReference>
<dbReference type="Pfam" id="PF02065">
    <property type="entry name" value="Melibiase"/>
    <property type="match status" value="1"/>
</dbReference>
<evidence type="ECO:0000256" key="4">
    <source>
        <dbReference type="ARBA" id="ARBA00023295"/>
    </source>
</evidence>
<feature type="domain" description="Glycosyl hydrolase family 36 N-terminal" evidence="9">
    <location>
        <begin position="35"/>
        <end position="292"/>
    </location>
</feature>
<feature type="binding site" evidence="7">
    <location>
        <begin position="373"/>
        <end position="374"/>
    </location>
    <ligand>
        <name>substrate</name>
    </ligand>
</feature>
<evidence type="ECO:0000256" key="5">
    <source>
        <dbReference type="PIRNR" id="PIRNR005536"/>
    </source>
</evidence>
<dbReference type="InterPro" id="IPR000111">
    <property type="entry name" value="Glyco_hydro_27/36_CS"/>
</dbReference>
<dbReference type="FunFam" id="3.20.20.70:FF:000118">
    <property type="entry name" value="Alpha-galactosidase"/>
    <property type="match status" value="1"/>
</dbReference>
<dbReference type="InterPro" id="IPR013780">
    <property type="entry name" value="Glyco_hydro_b"/>
</dbReference>
<feature type="binding site" evidence="7">
    <location>
        <begin position="483"/>
        <end position="487"/>
    </location>
    <ligand>
        <name>substrate</name>
    </ligand>
</feature>
<feature type="binding site" evidence="7">
    <location>
        <position position="533"/>
    </location>
    <ligand>
        <name>substrate</name>
    </ligand>
</feature>